<keyword evidence="2" id="KW-0812">Transmembrane</keyword>
<evidence type="ECO:0000256" key="1">
    <source>
        <dbReference type="SAM" id="MobiDB-lite"/>
    </source>
</evidence>
<evidence type="ECO:0000256" key="2">
    <source>
        <dbReference type="SAM" id="Phobius"/>
    </source>
</evidence>
<protein>
    <submittedName>
        <fullName evidence="3">Uncharacterized protein</fullName>
    </submittedName>
</protein>
<keyword evidence="4" id="KW-1185">Reference proteome</keyword>
<feature type="region of interest" description="Disordered" evidence="1">
    <location>
        <begin position="360"/>
        <end position="404"/>
    </location>
</feature>
<reference evidence="3 4" key="1">
    <citation type="submission" date="2014-02" db="EMBL/GenBank/DDBJ databases">
        <title>The genome sequence of Colletotrichum nymphaeae SA-01.</title>
        <authorList>
            <person name="Baroncelli R."/>
            <person name="Thon M.R."/>
        </authorList>
    </citation>
    <scope>NUCLEOTIDE SEQUENCE [LARGE SCALE GENOMIC DNA]</scope>
    <source>
        <strain evidence="3 4">SA-01</strain>
    </source>
</reference>
<keyword evidence="2" id="KW-0472">Membrane</keyword>
<gene>
    <name evidence="3" type="ORF">CNYM01_04014</name>
</gene>
<name>A0A135TCA8_9PEZI</name>
<evidence type="ECO:0000313" key="4">
    <source>
        <dbReference type="Proteomes" id="UP000070054"/>
    </source>
</evidence>
<dbReference type="Proteomes" id="UP000070054">
    <property type="component" value="Unassembled WGS sequence"/>
</dbReference>
<dbReference type="AlphaFoldDB" id="A0A135TCA8"/>
<accession>A0A135TCA8</accession>
<comment type="caution">
    <text evidence="3">The sequence shown here is derived from an EMBL/GenBank/DDBJ whole genome shotgun (WGS) entry which is preliminary data.</text>
</comment>
<evidence type="ECO:0000313" key="3">
    <source>
        <dbReference type="EMBL" id="KXH45734.1"/>
    </source>
</evidence>
<sequence length="454" mass="50325">MLHRRRFVKTSTVNHSQRDVDVAPFQIPSTSRKAMCPSKHALMSFRKQYRPVAIGCLVAVSVACHTLILHFSNLNYHDPFLSRTLRRPLSSNVACRVLHQAGNPTFDSNHVHVQVGVSERPFTAPGPSGSVPYIRFQCQLQDSALRTLRMLWHCLAFGSMDITSIIDWAMPTEYNGRRCRPPRTTSHTFNPPQLLVNTLAGQMPPPKLDFALPSPSDYICSISPFCKVHTHIICTQRPPQRKAYYQTSNDLRLLALTRSSLGLSAFTNRNCRVGSMGLIFEPQRCDATRHGFVACSPLCSGDTRLLSQYFPHSQVAAFLAKVSRKRMEEGNRCNVPQAALPVNGDERYSTQGMAVLTATPTTKKRQRRYSPPVFFRSDKEHPISTASPNSPAERHGPSRPVVDGIKPELATVRLSVQTSHADDGTLHIVGASNQVNASGAALPSKTGNDTNYSE</sequence>
<organism evidence="3 4">
    <name type="scientific">Colletotrichum nymphaeae SA-01</name>
    <dbReference type="NCBI Taxonomy" id="1460502"/>
    <lineage>
        <taxon>Eukaryota</taxon>
        <taxon>Fungi</taxon>
        <taxon>Dikarya</taxon>
        <taxon>Ascomycota</taxon>
        <taxon>Pezizomycotina</taxon>
        <taxon>Sordariomycetes</taxon>
        <taxon>Hypocreomycetidae</taxon>
        <taxon>Glomerellales</taxon>
        <taxon>Glomerellaceae</taxon>
        <taxon>Colletotrichum</taxon>
        <taxon>Colletotrichum acutatum species complex</taxon>
    </lineage>
</organism>
<feature type="transmembrane region" description="Helical" evidence="2">
    <location>
        <begin position="52"/>
        <end position="71"/>
    </location>
</feature>
<dbReference type="EMBL" id="JEMN01001168">
    <property type="protein sequence ID" value="KXH45734.1"/>
    <property type="molecule type" value="Genomic_DNA"/>
</dbReference>
<proteinExistence type="predicted"/>
<keyword evidence="2" id="KW-1133">Transmembrane helix</keyword>
<dbReference type="OrthoDB" id="10391718at2759"/>